<dbReference type="PRINTS" id="PR01301">
    <property type="entry name" value="RGSPROTEIN"/>
</dbReference>
<accession>A0A401Q3N2</accession>
<dbReference type="Proteomes" id="UP000288216">
    <property type="component" value="Unassembled WGS sequence"/>
</dbReference>
<evidence type="ECO:0000313" key="3">
    <source>
        <dbReference type="Proteomes" id="UP000288216"/>
    </source>
</evidence>
<dbReference type="AlphaFoldDB" id="A0A401Q3N2"/>
<dbReference type="InterPro" id="IPR016137">
    <property type="entry name" value="RGS"/>
</dbReference>
<evidence type="ECO:0000313" key="2">
    <source>
        <dbReference type="EMBL" id="GCB79931.1"/>
    </source>
</evidence>
<dbReference type="PANTHER" id="PTHR10845">
    <property type="entry name" value="REGULATOR OF G PROTEIN SIGNALING"/>
    <property type="match status" value="1"/>
</dbReference>
<dbReference type="PROSITE" id="PS50132">
    <property type="entry name" value="RGS"/>
    <property type="match status" value="1"/>
</dbReference>
<evidence type="ECO:0000259" key="1">
    <source>
        <dbReference type="PROSITE" id="PS50132"/>
    </source>
</evidence>
<dbReference type="STRING" id="75743.A0A401Q3N2"/>
<feature type="domain" description="RGS" evidence="1">
    <location>
        <begin position="82"/>
        <end position="198"/>
    </location>
</feature>
<dbReference type="EMBL" id="BFAA01009479">
    <property type="protein sequence ID" value="GCB79931.1"/>
    <property type="molecule type" value="Genomic_DNA"/>
</dbReference>
<dbReference type="SUPFAM" id="SSF48097">
    <property type="entry name" value="Regulator of G-protein signaling, RGS"/>
    <property type="match status" value="1"/>
</dbReference>
<dbReference type="InterPro" id="IPR044926">
    <property type="entry name" value="RGS_subdomain_2"/>
</dbReference>
<organism evidence="2 3">
    <name type="scientific">Scyliorhinus torazame</name>
    <name type="common">Cloudy catshark</name>
    <name type="synonym">Catulus torazame</name>
    <dbReference type="NCBI Taxonomy" id="75743"/>
    <lineage>
        <taxon>Eukaryota</taxon>
        <taxon>Metazoa</taxon>
        <taxon>Chordata</taxon>
        <taxon>Craniata</taxon>
        <taxon>Vertebrata</taxon>
        <taxon>Chondrichthyes</taxon>
        <taxon>Elasmobranchii</taxon>
        <taxon>Galeomorphii</taxon>
        <taxon>Galeoidea</taxon>
        <taxon>Carcharhiniformes</taxon>
        <taxon>Scyliorhinidae</taxon>
        <taxon>Scyliorhinus</taxon>
    </lineage>
</organism>
<sequence>MQTVLFLFPQLNLSAPKEEPYRIIKEENQEGKGENKNRLKEKRNRLSLLLQKAESREIFIPFSNKPEKANAPLEEPSKWGESLDRLLAHKSGLGLFRAFLQSEYSEENIEFWMACEDYKKTKTPAKLASKAKKIYSDFIATDAPKEVNIDFHTKEVTKKNIVQPTLYCFDLAQRKVHMLMEKDSYPRFLKSELYKDLLKQTQVENHGYRRRSQSFTSTGLLQTQAEFTVWL</sequence>
<dbReference type="Pfam" id="PF00615">
    <property type="entry name" value="RGS"/>
    <property type="match status" value="1"/>
</dbReference>
<dbReference type="InterPro" id="IPR036305">
    <property type="entry name" value="RGS_sf"/>
</dbReference>
<dbReference type="FunFam" id="1.10.167.10:FF:000001">
    <property type="entry name" value="Putative regulator of g-protein signaling 12"/>
    <property type="match status" value="1"/>
</dbReference>
<comment type="caution">
    <text evidence="2">The sequence shown here is derived from an EMBL/GenBank/DDBJ whole genome shotgun (WGS) entry which is preliminary data.</text>
</comment>
<dbReference type="OMA" id="PIENNGQ"/>
<gene>
    <name evidence="2" type="ORF">scyTo_0016067</name>
</gene>
<protein>
    <recommendedName>
        <fullName evidence="1">RGS domain-containing protein</fullName>
    </recommendedName>
</protein>
<keyword evidence="3" id="KW-1185">Reference proteome</keyword>
<dbReference type="InterPro" id="IPR024066">
    <property type="entry name" value="RGS_subdom1/3"/>
</dbReference>
<dbReference type="Gene3D" id="1.10.167.10">
    <property type="entry name" value="Regulator of G-protein Signalling 4, domain 2"/>
    <property type="match status" value="1"/>
</dbReference>
<dbReference type="PANTHER" id="PTHR10845:SF254">
    <property type="entry name" value="RGS DOMAIN-CONTAINING PROTEIN-RELATED"/>
    <property type="match status" value="1"/>
</dbReference>
<proteinExistence type="predicted"/>
<dbReference type="SMART" id="SM00315">
    <property type="entry name" value="RGS"/>
    <property type="match status" value="1"/>
</dbReference>
<reference evidence="2 3" key="1">
    <citation type="journal article" date="2018" name="Nat. Ecol. Evol.">
        <title>Shark genomes provide insights into elasmobranch evolution and the origin of vertebrates.</title>
        <authorList>
            <person name="Hara Y"/>
            <person name="Yamaguchi K"/>
            <person name="Onimaru K"/>
            <person name="Kadota M"/>
            <person name="Koyanagi M"/>
            <person name="Keeley SD"/>
            <person name="Tatsumi K"/>
            <person name="Tanaka K"/>
            <person name="Motone F"/>
            <person name="Kageyama Y"/>
            <person name="Nozu R"/>
            <person name="Adachi N"/>
            <person name="Nishimura O"/>
            <person name="Nakagawa R"/>
            <person name="Tanegashima C"/>
            <person name="Kiyatake I"/>
            <person name="Matsumoto R"/>
            <person name="Murakumo K"/>
            <person name="Nishida K"/>
            <person name="Terakita A"/>
            <person name="Kuratani S"/>
            <person name="Sato K"/>
            <person name="Hyodo S Kuraku.S."/>
        </authorList>
    </citation>
    <scope>NUCLEOTIDE SEQUENCE [LARGE SCALE GENOMIC DNA]</scope>
</reference>
<dbReference type="OrthoDB" id="196547at2759"/>
<dbReference type="Gene3D" id="1.10.196.10">
    <property type="match status" value="1"/>
</dbReference>
<name>A0A401Q3N2_SCYTO</name>